<evidence type="ECO:0008006" key="3">
    <source>
        <dbReference type="Google" id="ProtNLM"/>
    </source>
</evidence>
<proteinExistence type="predicted"/>
<dbReference type="KEGG" id="pca:Pcar_0068"/>
<keyword evidence="2" id="KW-1185">Reference proteome</keyword>
<dbReference type="AlphaFoldDB" id="Q3A8G1"/>
<dbReference type="EMBL" id="CP000142">
    <property type="protein sequence ID" value="ABA87331.1"/>
    <property type="molecule type" value="Genomic_DNA"/>
</dbReference>
<dbReference type="Proteomes" id="UP000002534">
    <property type="component" value="Chromosome"/>
</dbReference>
<reference evidence="2" key="1">
    <citation type="submission" date="2005-10" db="EMBL/GenBank/DDBJ databases">
        <title>Complete sequence of Pelobacter carbinolicus DSM 2380.</title>
        <authorList>
            <person name="Copeland A."/>
            <person name="Lucas S."/>
            <person name="Lapidus A."/>
            <person name="Barry K."/>
            <person name="Detter J.C."/>
            <person name="Glavina T."/>
            <person name="Hammon N."/>
            <person name="Israni S."/>
            <person name="Pitluck S."/>
            <person name="Chertkov O."/>
            <person name="Schmutz J."/>
            <person name="Larimer F."/>
            <person name="Land M."/>
            <person name="Kyrpides N."/>
            <person name="Ivanova N."/>
            <person name="Richardson P."/>
        </authorList>
    </citation>
    <scope>NUCLEOTIDE SEQUENCE [LARGE SCALE GENOMIC DNA]</scope>
    <source>
        <strain evidence="2">DSM 2380 / NBRC 103641 / GraBd1</strain>
    </source>
</reference>
<sequence length="239" mass="26792">MPLKSDQMKPREVFWRRVGKKVRDDRSCMAAFLALHSAEVLEGVKPANLMTMHDREHTCGRNLYRLWETHAEDLLGVSGFKAKVLSDCGRRRLVLLYSPLLLDELLRRPNVRNFLHKAGYPAFDKTEQALDELRQRVKHEDFPHEIGLFLGYPLKDVAGFMGWAAIPFSSNGPWRIYGEPSRSLGLANCHKACRSRMAQRLDGGCDPTLCLCPGRGMGCCPAPDLADTAGEPVAELIAC</sequence>
<reference evidence="1 2" key="2">
    <citation type="journal article" date="2012" name="BMC Genomics">
        <title>The genome of Pelobacter carbinolicus reveals surprising metabolic capabilities and physiological features.</title>
        <authorList>
            <person name="Aklujkar M."/>
            <person name="Haveman S.A."/>
            <person name="Didonato R.Jr."/>
            <person name="Chertkov O."/>
            <person name="Han C.S."/>
            <person name="Land M.L."/>
            <person name="Brown P."/>
            <person name="Lovley D.R."/>
        </authorList>
    </citation>
    <scope>NUCLEOTIDE SEQUENCE [LARGE SCALE GENOMIC DNA]</scope>
    <source>
        <strain evidence="2">DSM 2380 / NBRC 103641 / GraBd1</strain>
    </source>
</reference>
<evidence type="ECO:0000313" key="1">
    <source>
        <dbReference type="EMBL" id="ABA87331.1"/>
    </source>
</evidence>
<name>Q3A8G1_SYNC1</name>
<dbReference type="eggNOG" id="ENOG50331N7">
    <property type="taxonomic scope" value="Bacteria"/>
</dbReference>
<accession>Q3A8G1</accession>
<protein>
    <recommendedName>
        <fullName evidence="3">DUF3793 domain-containing protein</fullName>
    </recommendedName>
</protein>
<organism evidence="1 2">
    <name type="scientific">Syntrophotalea carbinolica (strain DSM 2380 / NBRC 103641 / GraBd1)</name>
    <name type="common">Pelobacter carbinolicus</name>
    <dbReference type="NCBI Taxonomy" id="338963"/>
    <lineage>
        <taxon>Bacteria</taxon>
        <taxon>Pseudomonadati</taxon>
        <taxon>Thermodesulfobacteriota</taxon>
        <taxon>Desulfuromonadia</taxon>
        <taxon>Desulfuromonadales</taxon>
        <taxon>Syntrophotaleaceae</taxon>
        <taxon>Syntrophotalea</taxon>
    </lineage>
</organism>
<dbReference type="Pfam" id="PF12672">
    <property type="entry name" value="DUF3793"/>
    <property type="match status" value="1"/>
</dbReference>
<dbReference type="RefSeq" id="WP_011339718.1">
    <property type="nucleotide sequence ID" value="NC_007498.2"/>
</dbReference>
<dbReference type="STRING" id="338963.Pcar_0068"/>
<evidence type="ECO:0000313" key="2">
    <source>
        <dbReference type="Proteomes" id="UP000002534"/>
    </source>
</evidence>
<dbReference type="HOGENOM" id="CLU_080981_0_0_7"/>
<dbReference type="InterPro" id="IPR024523">
    <property type="entry name" value="DUF3793"/>
</dbReference>
<dbReference type="OrthoDB" id="5393676at2"/>
<gene>
    <name evidence="1" type="ordered locus">Pcar_0068</name>
</gene>